<dbReference type="EMBL" id="JBHUDC010000007">
    <property type="protein sequence ID" value="MFD1514405.1"/>
    <property type="molecule type" value="Genomic_DNA"/>
</dbReference>
<name>A0ABD6AYF7_9EURY</name>
<dbReference type="AlphaFoldDB" id="A0ABD6AYF7"/>
<comment type="caution">
    <text evidence="2">The sequence shown here is derived from an EMBL/GenBank/DDBJ whole genome shotgun (WGS) entry which is preliminary data.</text>
</comment>
<proteinExistence type="predicted"/>
<keyword evidence="3" id="KW-1185">Reference proteome</keyword>
<evidence type="ECO:0000313" key="3">
    <source>
        <dbReference type="Proteomes" id="UP001597187"/>
    </source>
</evidence>
<dbReference type="RefSeq" id="WP_305794522.1">
    <property type="nucleotide sequence ID" value="NZ_JALXFV010000007.1"/>
</dbReference>
<feature type="transmembrane region" description="Helical" evidence="1">
    <location>
        <begin position="6"/>
        <end position="25"/>
    </location>
</feature>
<gene>
    <name evidence="2" type="ORF">ACFSBT_14075</name>
</gene>
<evidence type="ECO:0000256" key="1">
    <source>
        <dbReference type="SAM" id="Phobius"/>
    </source>
</evidence>
<accession>A0ABD6AYF7</accession>
<sequence length="44" mass="4990">MDRVEYAIQTLIALPTVLFAVLCWFHRSESVTEAGQSEHPQTVD</sequence>
<dbReference type="Proteomes" id="UP001597187">
    <property type="component" value="Unassembled WGS sequence"/>
</dbReference>
<organism evidence="2 3">
    <name type="scientific">Halomarina rubra</name>
    <dbReference type="NCBI Taxonomy" id="2071873"/>
    <lineage>
        <taxon>Archaea</taxon>
        <taxon>Methanobacteriati</taxon>
        <taxon>Methanobacteriota</taxon>
        <taxon>Stenosarchaea group</taxon>
        <taxon>Halobacteria</taxon>
        <taxon>Halobacteriales</taxon>
        <taxon>Natronomonadaceae</taxon>
        <taxon>Halomarina</taxon>
    </lineage>
</organism>
<keyword evidence="1" id="KW-0472">Membrane</keyword>
<keyword evidence="1" id="KW-0812">Transmembrane</keyword>
<keyword evidence="1" id="KW-1133">Transmembrane helix</keyword>
<protein>
    <submittedName>
        <fullName evidence="2">Uncharacterized protein</fullName>
    </submittedName>
</protein>
<reference evidence="2 3" key="1">
    <citation type="journal article" date="2019" name="Int. J. Syst. Evol. Microbiol.">
        <title>The Global Catalogue of Microorganisms (GCM) 10K type strain sequencing project: providing services to taxonomists for standard genome sequencing and annotation.</title>
        <authorList>
            <consortium name="The Broad Institute Genomics Platform"/>
            <consortium name="The Broad Institute Genome Sequencing Center for Infectious Disease"/>
            <person name="Wu L."/>
            <person name="Ma J."/>
        </authorList>
    </citation>
    <scope>NUCLEOTIDE SEQUENCE [LARGE SCALE GENOMIC DNA]</scope>
    <source>
        <strain evidence="2 3">CGMCC 1.12563</strain>
    </source>
</reference>
<evidence type="ECO:0000313" key="2">
    <source>
        <dbReference type="EMBL" id="MFD1514405.1"/>
    </source>
</evidence>